<accession>A0A1A7WEQ9</accession>
<evidence type="ECO:0000256" key="4">
    <source>
        <dbReference type="ARBA" id="ARBA00022729"/>
    </source>
</evidence>
<dbReference type="InterPro" id="IPR024607">
    <property type="entry name" value="Sulfatase_CS"/>
</dbReference>
<evidence type="ECO:0000256" key="6">
    <source>
        <dbReference type="ARBA" id="ARBA00022837"/>
    </source>
</evidence>
<dbReference type="PANTHER" id="PTHR42693">
    <property type="entry name" value="ARYLSULFATASE FAMILY MEMBER"/>
    <property type="match status" value="1"/>
</dbReference>
<evidence type="ECO:0000313" key="8">
    <source>
        <dbReference type="EMBL" id="SBP04031.1"/>
    </source>
</evidence>
<dbReference type="EMBL" id="HADW01002631">
    <property type="protein sequence ID" value="SBP04031.1"/>
    <property type="molecule type" value="Transcribed_RNA"/>
</dbReference>
<keyword evidence="3" id="KW-0479">Metal-binding</keyword>
<dbReference type="Pfam" id="PF00884">
    <property type="entry name" value="Sulfatase"/>
    <property type="match status" value="1"/>
</dbReference>
<dbReference type="AlphaFoldDB" id="A0A1A7WEQ9"/>
<evidence type="ECO:0000256" key="2">
    <source>
        <dbReference type="ARBA" id="ARBA00008779"/>
    </source>
</evidence>
<protein>
    <submittedName>
        <fullName evidence="8">Arylsulfatase G</fullName>
    </submittedName>
</protein>
<dbReference type="PROSITE" id="PS00149">
    <property type="entry name" value="SULFATASE_2"/>
    <property type="match status" value="1"/>
</dbReference>
<dbReference type="InterPro" id="IPR000917">
    <property type="entry name" value="Sulfatase_N"/>
</dbReference>
<reference evidence="8" key="1">
    <citation type="submission" date="2016-05" db="EMBL/GenBank/DDBJ databases">
        <authorList>
            <person name="Lavstsen T."/>
            <person name="Jespersen J.S."/>
        </authorList>
    </citation>
    <scope>NUCLEOTIDE SEQUENCE</scope>
    <source>
        <tissue evidence="8">Brain</tissue>
    </source>
</reference>
<comment type="similarity">
    <text evidence="2">Belongs to the sulfatase family.</text>
</comment>
<name>A0A1A7WEQ9_9TELE</name>
<evidence type="ECO:0000259" key="7">
    <source>
        <dbReference type="Pfam" id="PF00884"/>
    </source>
</evidence>
<dbReference type="PROSITE" id="PS00523">
    <property type="entry name" value="SULFATASE_1"/>
    <property type="match status" value="1"/>
</dbReference>
<keyword evidence="5" id="KW-0378">Hydrolase</keyword>
<evidence type="ECO:0000256" key="5">
    <source>
        <dbReference type="ARBA" id="ARBA00022801"/>
    </source>
</evidence>
<dbReference type="GO" id="GO:0046872">
    <property type="term" value="F:metal ion binding"/>
    <property type="evidence" value="ECO:0007669"/>
    <property type="project" value="UniProtKB-KW"/>
</dbReference>
<keyword evidence="4" id="KW-0732">Signal</keyword>
<dbReference type="InterPro" id="IPR050738">
    <property type="entry name" value="Sulfatase"/>
</dbReference>
<organism evidence="8">
    <name type="scientific">Iconisemion striatum</name>
    <dbReference type="NCBI Taxonomy" id="60296"/>
    <lineage>
        <taxon>Eukaryota</taxon>
        <taxon>Metazoa</taxon>
        <taxon>Chordata</taxon>
        <taxon>Craniata</taxon>
        <taxon>Vertebrata</taxon>
        <taxon>Euteleostomi</taxon>
        <taxon>Actinopterygii</taxon>
        <taxon>Neopterygii</taxon>
        <taxon>Teleostei</taxon>
        <taxon>Neoteleostei</taxon>
        <taxon>Acanthomorphata</taxon>
        <taxon>Ovalentaria</taxon>
        <taxon>Atherinomorphae</taxon>
        <taxon>Cyprinodontiformes</taxon>
        <taxon>Nothobranchiidae</taxon>
        <taxon>Iconisemion</taxon>
    </lineage>
</organism>
<keyword evidence="6" id="KW-0106">Calcium</keyword>
<dbReference type="Gene3D" id="3.40.720.10">
    <property type="entry name" value="Alkaline Phosphatase, subunit A"/>
    <property type="match status" value="1"/>
</dbReference>
<sequence>MTQTEPVETARTKPNFIIILADDIGWGDLDVNQPEKKTNNTPNLNLMAQQGLRLMDFHSPASTCSPSRAAIMTGRYGLRTGVTHNFGVNSVAGLPLSEITLPQLLQQAGYYTAIIGKWHLGHNGPYSPTNRGFDHYLGIPYSNDMGCTDRPGYNLPPCPPCVSATPEVISRVTGSLCLTTTVTGRGAGNTLDRLRRSVHGGCYSKVGLPLIENSTIIEQPLDLWRLTEQYKSSALRVIHNARCSYCCSPL</sequence>
<dbReference type="GO" id="GO:0004065">
    <property type="term" value="F:arylsulfatase activity"/>
    <property type="evidence" value="ECO:0007669"/>
    <property type="project" value="TreeGrafter"/>
</dbReference>
<comment type="cofactor">
    <cofactor evidence="1">
        <name>Ca(2+)</name>
        <dbReference type="ChEBI" id="CHEBI:29108"/>
    </cofactor>
</comment>
<dbReference type="PANTHER" id="PTHR42693:SF42">
    <property type="entry name" value="ARYLSULFATASE G"/>
    <property type="match status" value="1"/>
</dbReference>
<dbReference type="SUPFAM" id="SSF53649">
    <property type="entry name" value="Alkaline phosphatase-like"/>
    <property type="match status" value="1"/>
</dbReference>
<dbReference type="InterPro" id="IPR017850">
    <property type="entry name" value="Alkaline_phosphatase_core_sf"/>
</dbReference>
<evidence type="ECO:0000256" key="3">
    <source>
        <dbReference type="ARBA" id="ARBA00022723"/>
    </source>
</evidence>
<feature type="domain" description="Sulfatase N-terminal" evidence="7">
    <location>
        <begin position="14"/>
        <end position="175"/>
    </location>
</feature>
<gene>
    <name evidence="8" type="primary">ARSG</name>
</gene>
<proteinExistence type="inferred from homology"/>
<reference evidence="8" key="2">
    <citation type="submission" date="2016-06" db="EMBL/GenBank/DDBJ databases">
        <title>The genome of a short-lived fish provides insights into sex chromosome evolution and the genetic control of aging.</title>
        <authorList>
            <person name="Reichwald K."/>
            <person name="Felder M."/>
            <person name="Petzold A."/>
            <person name="Koch P."/>
            <person name="Groth M."/>
            <person name="Platzer M."/>
        </authorList>
    </citation>
    <scope>NUCLEOTIDE SEQUENCE</scope>
    <source>
        <tissue evidence="8">Brain</tissue>
    </source>
</reference>
<evidence type="ECO:0000256" key="1">
    <source>
        <dbReference type="ARBA" id="ARBA00001913"/>
    </source>
</evidence>